<dbReference type="OrthoDB" id="27187at2759"/>
<feature type="domain" description="Nuclear condensin complex subunit 3 C-terminal" evidence="1">
    <location>
        <begin position="58"/>
        <end position="119"/>
    </location>
</feature>
<evidence type="ECO:0000259" key="1">
    <source>
        <dbReference type="Pfam" id="PF12719"/>
    </source>
</evidence>
<sequence length="193" mass="22052">MLVSIKAEPDAIEIIDTEEEEEEDDQTMAPHLKLIQAQLQYLGRLPSDVILKANKMVLFTLQKSSTLWCLPPSLRSLVYTILLPSIQHKDFLIRKEALLALGLTCTMDLALTKHVIRTTWHHGETNNLIPSFLFQMKAVFITQPQWQRIIWQSGSILKFDIVCPQAQQLFYTTRLVPGELVARTDLLTDSPNL</sequence>
<reference evidence="2 3" key="1">
    <citation type="submission" date="2018-11" db="EMBL/GenBank/DDBJ databases">
        <authorList>
            <consortium name="Pathogen Informatics"/>
        </authorList>
    </citation>
    <scope>NUCLEOTIDE SEQUENCE [LARGE SCALE GENOMIC DNA]</scope>
</reference>
<dbReference type="Pfam" id="PF12719">
    <property type="entry name" value="Cnd3"/>
    <property type="match status" value="1"/>
</dbReference>
<protein>
    <recommendedName>
        <fullName evidence="1">Nuclear condensin complex subunit 3 C-terminal domain-containing protein</fullName>
    </recommendedName>
</protein>
<organism evidence="2 3">
    <name type="scientific">Dibothriocephalus latus</name>
    <name type="common">Fish tapeworm</name>
    <name type="synonym">Diphyllobothrium latum</name>
    <dbReference type="NCBI Taxonomy" id="60516"/>
    <lineage>
        <taxon>Eukaryota</taxon>
        <taxon>Metazoa</taxon>
        <taxon>Spiralia</taxon>
        <taxon>Lophotrochozoa</taxon>
        <taxon>Platyhelminthes</taxon>
        <taxon>Cestoda</taxon>
        <taxon>Eucestoda</taxon>
        <taxon>Diphyllobothriidea</taxon>
        <taxon>Diphyllobothriidae</taxon>
        <taxon>Dibothriocephalus</taxon>
    </lineage>
</organism>
<accession>A0A3P7LV32</accession>
<gene>
    <name evidence="2" type="ORF">DILT_LOCUS9769</name>
</gene>
<keyword evidence="3" id="KW-1185">Reference proteome</keyword>
<name>A0A3P7LV32_DIBLA</name>
<dbReference type="EMBL" id="UYRU01057794">
    <property type="protein sequence ID" value="VDN13938.1"/>
    <property type="molecule type" value="Genomic_DNA"/>
</dbReference>
<dbReference type="Proteomes" id="UP000281553">
    <property type="component" value="Unassembled WGS sequence"/>
</dbReference>
<evidence type="ECO:0000313" key="3">
    <source>
        <dbReference type="Proteomes" id="UP000281553"/>
    </source>
</evidence>
<evidence type="ECO:0000313" key="2">
    <source>
        <dbReference type="EMBL" id="VDN13938.1"/>
    </source>
</evidence>
<proteinExistence type="predicted"/>
<dbReference type="AlphaFoldDB" id="A0A3P7LV32"/>
<dbReference type="InterPro" id="IPR025977">
    <property type="entry name" value="Cnd3_C"/>
</dbReference>